<name>A0A0M1MZZ3_9MOLU</name>
<comment type="caution">
    <text evidence="10">The sequence shown here is derived from an EMBL/GenBank/DDBJ whole genome shotgun (WGS) entry which is preliminary data.</text>
</comment>
<dbReference type="GO" id="GO:0019843">
    <property type="term" value="F:rRNA binding"/>
    <property type="evidence" value="ECO:0007669"/>
    <property type="project" value="UniProtKB-UniRule"/>
</dbReference>
<dbReference type="STRING" id="479893.CPX_001523"/>
<evidence type="ECO:0000256" key="3">
    <source>
        <dbReference type="ARBA" id="ARBA00023274"/>
    </source>
</evidence>
<dbReference type="PANTHER" id="PTHR11994">
    <property type="entry name" value="60S RIBOSOMAL PROTEIN L11-RELATED"/>
    <property type="match status" value="1"/>
</dbReference>
<evidence type="ECO:0000256" key="4">
    <source>
        <dbReference type="ARBA" id="ARBA00035245"/>
    </source>
</evidence>
<dbReference type="RefSeq" id="WP_053521440.1">
    <property type="nucleotide sequence ID" value="NZ_LHCF01000006.1"/>
</dbReference>
<dbReference type="InterPro" id="IPR020930">
    <property type="entry name" value="Ribosomal_uL5_bac-type"/>
</dbReference>
<evidence type="ECO:0000256" key="2">
    <source>
        <dbReference type="ARBA" id="ARBA00022980"/>
    </source>
</evidence>
<dbReference type="GO" id="GO:0000049">
    <property type="term" value="F:tRNA binding"/>
    <property type="evidence" value="ECO:0007669"/>
    <property type="project" value="UniProtKB-UniRule"/>
</dbReference>
<keyword evidence="2 6" id="KW-0689">Ribosomal protein</keyword>
<comment type="similarity">
    <text evidence="1 6 7">Belongs to the universal ribosomal protein uL5 family.</text>
</comment>
<dbReference type="GO" id="GO:0006412">
    <property type="term" value="P:translation"/>
    <property type="evidence" value="ECO:0007669"/>
    <property type="project" value="UniProtKB-UniRule"/>
</dbReference>
<comment type="subunit">
    <text evidence="6">Part of the 50S ribosomal subunit; part of the 5S rRNA/L5/L18/L25 subcomplex. Contacts the 5S rRNA and the P site tRNA. Forms a bridge to the 30S subunit in the 70S ribosome.</text>
</comment>
<dbReference type="FunFam" id="3.30.1440.10:FF:000001">
    <property type="entry name" value="50S ribosomal protein L5"/>
    <property type="match status" value="1"/>
</dbReference>
<dbReference type="GO" id="GO:0003735">
    <property type="term" value="F:structural constituent of ribosome"/>
    <property type="evidence" value="ECO:0007669"/>
    <property type="project" value="InterPro"/>
</dbReference>
<comment type="function">
    <text evidence="5">This is one of the proteins that bind and probably mediate the attachment of the 5S RNA into the large ribosomal subunit, where it forms part of the central protuberance. In the 70S ribosome it contacts protein S13 of the 30S subunit (bridge B1b), connecting the 2 subunits; this bridge is implicated in subunit movement. Contacts the P site tRNA; the 5S rRNA and some of its associated proteins might help stabilize positioning of ribosome-bound tRNAs.</text>
</comment>
<dbReference type="EMBL" id="LHCF01000006">
    <property type="protein sequence ID" value="KOR75477.1"/>
    <property type="molecule type" value="Genomic_DNA"/>
</dbReference>
<dbReference type="Proteomes" id="UP000037386">
    <property type="component" value="Unassembled WGS sequence"/>
</dbReference>
<keyword evidence="6" id="KW-0694">RNA-binding</keyword>
<dbReference type="NCBIfam" id="NF000585">
    <property type="entry name" value="PRK00010.1"/>
    <property type="match status" value="1"/>
</dbReference>
<dbReference type="InterPro" id="IPR002132">
    <property type="entry name" value="Ribosomal_uL5"/>
</dbReference>
<dbReference type="GO" id="GO:0005840">
    <property type="term" value="C:ribosome"/>
    <property type="evidence" value="ECO:0007669"/>
    <property type="project" value="UniProtKB-KW"/>
</dbReference>
<reference evidence="11" key="1">
    <citation type="submission" date="2015-05" db="EMBL/GenBank/DDBJ databases">
        <title>Draft genome sequence of 'Candidatus Phytoplasma Pruni' strain CX, a plant pathogenic bacterium.</title>
        <authorList>
            <person name="Lee I.-M."/>
            <person name="Bottner-Parker K.D."/>
            <person name="Shao J."/>
            <person name="Gundersen-Rindal D.E."/>
            <person name="Zhao Y."/>
            <person name="Davis R.E."/>
        </authorList>
    </citation>
    <scope>NUCLEOTIDE SEQUENCE [LARGE SCALE GENOMIC DNA]</scope>
    <source>
        <strain evidence="11">CX</strain>
    </source>
</reference>
<feature type="domain" description="Large ribosomal subunit protein uL5 C-terminal" evidence="9">
    <location>
        <begin position="84"/>
        <end position="177"/>
    </location>
</feature>
<evidence type="ECO:0000313" key="11">
    <source>
        <dbReference type="Proteomes" id="UP000037386"/>
    </source>
</evidence>
<dbReference type="PIRSF" id="PIRSF002161">
    <property type="entry name" value="Ribosomal_L5"/>
    <property type="match status" value="1"/>
</dbReference>
<feature type="domain" description="Large ribosomal subunit protein uL5 N-terminal" evidence="8">
    <location>
        <begin position="24"/>
        <end position="80"/>
    </location>
</feature>
<dbReference type="PATRIC" id="fig|479893.3.peg.315"/>
<dbReference type="Pfam" id="PF00673">
    <property type="entry name" value="Ribosomal_L5_C"/>
    <property type="match status" value="1"/>
</dbReference>
<dbReference type="InterPro" id="IPR031309">
    <property type="entry name" value="Ribosomal_uL5_C"/>
</dbReference>
<evidence type="ECO:0000256" key="6">
    <source>
        <dbReference type="HAMAP-Rule" id="MF_01333"/>
    </source>
</evidence>
<dbReference type="OrthoDB" id="9806626at2"/>
<keyword evidence="3 6" id="KW-0687">Ribonucleoprotein</keyword>
<dbReference type="InterPro" id="IPR022803">
    <property type="entry name" value="Ribosomal_uL5_dom_sf"/>
</dbReference>
<gene>
    <name evidence="6 10" type="primary">rplE</name>
    <name evidence="10" type="ORF">CPX_001523</name>
</gene>
<dbReference type="SUPFAM" id="SSF55282">
    <property type="entry name" value="RL5-like"/>
    <property type="match status" value="1"/>
</dbReference>
<evidence type="ECO:0000256" key="5">
    <source>
        <dbReference type="ARBA" id="ARBA00058604"/>
    </source>
</evidence>
<organism evidence="10 11">
    <name type="scientific">Candidatus Phytoplasma pruni</name>
    <dbReference type="NCBI Taxonomy" id="479893"/>
    <lineage>
        <taxon>Bacteria</taxon>
        <taxon>Bacillati</taxon>
        <taxon>Mycoplasmatota</taxon>
        <taxon>Mollicutes</taxon>
        <taxon>Acholeplasmatales</taxon>
        <taxon>Acholeplasmataceae</taxon>
        <taxon>Candidatus Phytoplasma</taxon>
        <taxon>16SrIII (X-disease group)</taxon>
    </lineage>
</organism>
<comment type="function">
    <text evidence="6">This is 1 of the proteins that bind and probably mediate the attachment of the 5S RNA into the large ribosomal subunit, where it forms part of the central protuberance. In the 70S ribosome it contacts protein S13 of the 30S subunit (bridge B1b), connecting the 2 subunits; this bridge is implicated in subunit movement. Contacts the P site tRNA; the 5S rRNA and some of its associated proteins might help stabilize positioning of ribosome-bound tRNAs.</text>
</comment>
<evidence type="ECO:0000313" key="10">
    <source>
        <dbReference type="EMBL" id="KOR75477.1"/>
    </source>
</evidence>
<evidence type="ECO:0000259" key="9">
    <source>
        <dbReference type="Pfam" id="PF00673"/>
    </source>
</evidence>
<protein>
    <recommendedName>
        <fullName evidence="4 6">Large ribosomal subunit protein uL5</fullName>
    </recommendedName>
</protein>
<keyword evidence="6" id="KW-0699">rRNA-binding</keyword>
<evidence type="ECO:0000256" key="7">
    <source>
        <dbReference type="RuleBase" id="RU003930"/>
    </source>
</evidence>
<accession>A0A0M1MZZ3</accession>
<dbReference type="GO" id="GO:1990904">
    <property type="term" value="C:ribonucleoprotein complex"/>
    <property type="evidence" value="ECO:0007669"/>
    <property type="project" value="UniProtKB-KW"/>
</dbReference>
<dbReference type="InterPro" id="IPR031310">
    <property type="entry name" value="Ribosomal_uL5_N"/>
</dbReference>
<evidence type="ECO:0000256" key="1">
    <source>
        <dbReference type="ARBA" id="ARBA00008553"/>
    </source>
</evidence>
<dbReference type="Pfam" id="PF00281">
    <property type="entry name" value="Ribosomal_L5"/>
    <property type="match status" value="1"/>
</dbReference>
<keyword evidence="6" id="KW-0820">tRNA-binding</keyword>
<dbReference type="AlphaFoldDB" id="A0A0M1MZZ3"/>
<dbReference type="Gene3D" id="3.30.1440.10">
    <property type="match status" value="1"/>
</dbReference>
<proteinExistence type="inferred from homology"/>
<dbReference type="HAMAP" id="MF_01333_B">
    <property type="entry name" value="Ribosomal_uL5_B"/>
    <property type="match status" value="1"/>
</dbReference>
<sequence>MKKENNYTENNSFLALKEIFNFKSVMQVPKIDKIVINVGIGEAVANIKVLDEFSEQLTAISGQRPVIIKAKKSISNFKLREGMPIGLKVTLRGNKQKSFLNKLIHIALPRVRYFRGVPTKSFDGRGNYALGIKEQIIFPEISFDKVKKIFGMDICIVTTAKNDEDARKLLEFHGMPFQKNK</sequence>
<evidence type="ECO:0000259" key="8">
    <source>
        <dbReference type="Pfam" id="PF00281"/>
    </source>
</evidence>